<dbReference type="RefSeq" id="WP_226952670.1">
    <property type="nucleotide sequence ID" value="NZ_JACDXW010000001.1"/>
</dbReference>
<accession>A0ABS8C8T0</accession>
<dbReference type="EMBL" id="JACDXW010000001">
    <property type="protein sequence ID" value="MCB5362435.1"/>
    <property type="molecule type" value="Genomic_DNA"/>
</dbReference>
<protein>
    <submittedName>
        <fullName evidence="3">Sigma-E factor negative regulatory protein</fullName>
    </submittedName>
</protein>
<evidence type="ECO:0000259" key="2">
    <source>
        <dbReference type="Pfam" id="PF03872"/>
    </source>
</evidence>
<proteinExistence type="predicted"/>
<keyword evidence="1" id="KW-1133">Transmembrane helix</keyword>
<comment type="caution">
    <text evidence="3">The sequence shown here is derived from an EMBL/GenBank/DDBJ whole genome shotgun (WGS) entry which is preliminary data.</text>
</comment>
<dbReference type="InterPro" id="IPR005572">
    <property type="entry name" value="Anti-sigma_E_RseA_N"/>
</dbReference>
<dbReference type="SUPFAM" id="SSF89069">
    <property type="entry name" value="N-terminal, cytoplasmic domain of anti-sigmaE factor RseA"/>
    <property type="match status" value="1"/>
</dbReference>
<keyword evidence="4" id="KW-1185">Reference proteome</keyword>
<evidence type="ECO:0000256" key="1">
    <source>
        <dbReference type="SAM" id="Phobius"/>
    </source>
</evidence>
<feature type="transmembrane region" description="Helical" evidence="1">
    <location>
        <begin position="93"/>
        <end position="112"/>
    </location>
</feature>
<gene>
    <name evidence="3" type="ORF">H0484_01525</name>
</gene>
<name>A0ABS8C8T0_9BURK</name>
<dbReference type="CDD" id="cd16328">
    <property type="entry name" value="RseA_N"/>
    <property type="match status" value="1"/>
</dbReference>
<feature type="domain" description="Anti sigma-E protein RseA N-terminal" evidence="2">
    <location>
        <begin position="18"/>
        <end position="85"/>
    </location>
</feature>
<dbReference type="InterPro" id="IPR036147">
    <property type="entry name" value="Anti-sigma_E_RseA_N_sf"/>
</dbReference>
<evidence type="ECO:0000313" key="4">
    <source>
        <dbReference type="Proteomes" id="UP000776983"/>
    </source>
</evidence>
<reference evidence="3 4" key="1">
    <citation type="submission" date="2020-07" db="EMBL/GenBank/DDBJ databases">
        <title>Pusillimonas sp. nov., isolated from poultry manure in Taiwan.</title>
        <authorList>
            <person name="Lin S.-Y."/>
            <person name="Tang Y.-S."/>
            <person name="Young C.-C."/>
        </authorList>
    </citation>
    <scope>NUCLEOTIDE SEQUENCE [LARGE SCALE GENOMIC DNA]</scope>
    <source>
        <strain evidence="3 4">CC-YST705</strain>
    </source>
</reference>
<dbReference type="Proteomes" id="UP000776983">
    <property type="component" value="Unassembled WGS sequence"/>
</dbReference>
<dbReference type="Pfam" id="PF03872">
    <property type="entry name" value="RseA_N"/>
    <property type="match status" value="1"/>
</dbReference>
<organism evidence="3 4">
    <name type="scientific">Mesopusillimonas faecipullorum</name>
    <dbReference type="NCBI Taxonomy" id="2755040"/>
    <lineage>
        <taxon>Bacteria</taxon>
        <taxon>Pseudomonadati</taxon>
        <taxon>Pseudomonadota</taxon>
        <taxon>Betaproteobacteria</taxon>
        <taxon>Burkholderiales</taxon>
        <taxon>Alcaligenaceae</taxon>
        <taxon>Mesopusillimonas</taxon>
    </lineage>
</organism>
<evidence type="ECO:0000313" key="3">
    <source>
        <dbReference type="EMBL" id="MCB5362435.1"/>
    </source>
</evidence>
<sequence length="163" mass="17941">MTQEAVKPNISDEVWESTLSAWMDGQEEMRTEDLDTPYGRQVWDTYHMIGDALRSEELAFRPTDLFYARLSRAIDAEPPVVVAQHKVFTRSRLGWSGAAVAAAVATVVWVAMPYLSGEVSPGVSEPVMASSDDSGFYTYVDAHRQFAGGSPIRQVSLDVGVSH</sequence>
<keyword evidence="1" id="KW-0812">Transmembrane</keyword>
<dbReference type="Gene3D" id="1.10.10.880">
    <property type="entry name" value="Anti sigma-E protein RseA, N-terminal domain"/>
    <property type="match status" value="1"/>
</dbReference>
<keyword evidence="1" id="KW-0472">Membrane</keyword>